<dbReference type="Proteomes" id="UP000266188">
    <property type="component" value="Unassembled WGS sequence"/>
</dbReference>
<dbReference type="Gene3D" id="3.20.20.140">
    <property type="entry name" value="Metal-dependent hydrolases"/>
    <property type="match status" value="1"/>
</dbReference>
<protein>
    <submittedName>
        <fullName evidence="2">Amidohydrolase family</fullName>
    </submittedName>
</protein>
<feature type="domain" description="Amidohydrolase 3" evidence="1">
    <location>
        <begin position="56"/>
        <end position="536"/>
    </location>
</feature>
<proteinExistence type="predicted"/>
<dbReference type="AlphaFoldDB" id="A0A3A2ZS99"/>
<dbReference type="InterPro" id="IPR033932">
    <property type="entry name" value="YtcJ-like"/>
</dbReference>
<dbReference type="OrthoDB" id="3501663at2759"/>
<dbReference type="PANTHER" id="PTHR22642:SF20">
    <property type="entry name" value="AMIDOHYDROLASE 3 DOMAIN-CONTAINING PROTEIN"/>
    <property type="match status" value="1"/>
</dbReference>
<evidence type="ECO:0000313" key="3">
    <source>
        <dbReference type="Proteomes" id="UP000266188"/>
    </source>
</evidence>
<accession>A0A3A2ZS99</accession>
<comment type="caution">
    <text evidence="2">The sequence shown here is derived from an EMBL/GenBank/DDBJ whole genome shotgun (WGS) entry which is preliminary data.</text>
</comment>
<dbReference type="GO" id="GO:0016810">
    <property type="term" value="F:hydrolase activity, acting on carbon-nitrogen (but not peptide) bonds"/>
    <property type="evidence" value="ECO:0007669"/>
    <property type="project" value="InterPro"/>
</dbReference>
<dbReference type="STRING" id="2070753.A0A3A2ZS99"/>
<evidence type="ECO:0000259" key="1">
    <source>
        <dbReference type="Pfam" id="PF07969"/>
    </source>
</evidence>
<dbReference type="InterPro" id="IPR032466">
    <property type="entry name" value="Metal_Hydrolase"/>
</dbReference>
<dbReference type="SUPFAM" id="SSF51338">
    <property type="entry name" value="Composite domain of metallo-dependent hydrolases"/>
    <property type="match status" value="1"/>
</dbReference>
<name>A0A3A2ZS99_9EURO</name>
<dbReference type="Pfam" id="PF07969">
    <property type="entry name" value="Amidohydro_3"/>
    <property type="match status" value="1"/>
</dbReference>
<gene>
    <name evidence="2" type="ORF">PHISCL_02467</name>
</gene>
<dbReference type="Gene3D" id="3.10.310.70">
    <property type="match status" value="1"/>
</dbReference>
<keyword evidence="2" id="KW-0378">Hydrolase</keyword>
<dbReference type="InterPro" id="IPR011059">
    <property type="entry name" value="Metal-dep_hydrolase_composite"/>
</dbReference>
<dbReference type="EMBL" id="MVGC01000055">
    <property type="protein sequence ID" value="RJE25193.1"/>
    <property type="molecule type" value="Genomic_DNA"/>
</dbReference>
<sequence>MSAGTFFFNGRILADTGAGLRGEATFADSMLVEEGKITAIGSHSEIIPSERISSMETRDLQQKIVLPGFIDGHMHLLLLGQSLRKLDLKHCKSVDDIKATIKEYAVANPDASTILCKNWMHFMTPNGVTASMLNDIDTRPIFIDASSQHSCWCNSAALKVLGVASMPDPAGGKIHRDSAGNPSGLLDEGAMMSIVWPYQAVSSPKEERIEAIRAAIREYNSEGYTGLVEMAMDEEAWDALVTLRTAEPDLPMRIAAYYLIKPTVNYEANSKQVQRAVDLSRRYNAATNPDLRIVGIKVICDGIIDACTAYLSQPYAPAGSPPPIWAPEHLQAVVKEADAAGLQVALHAIGDAAIKMAIDAIEQNATPGKRHRIEHLELASPEDAKRLGELGLTASIQPVHSDPSILTEWPRLLGEDRCKRAFAYREFADAGALMAIGTDSPTSIYAPMHNIYIAATRHSARDPQYTKTVNEHFQLGMCEAISAASTGAARSVFSEGRTGSLAVGKLADFIITDMEWSANALLEAKVKETWYGGRKVWG</sequence>
<evidence type="ECO:0000313" key="2">
    <source>
        <dbReference type="EMBL" id="RJE25193.1"/>
    </source>
</evidence>
<dbReference type="SUPFAM" id="SSF51556">
    <property type="entry name" value="Metallo-dependent hydrolases"/>
    <property type="match status" value="1"/>
</dbReference>
<reference evidence="3" key="1">
    <citation type="submission" date="2017-02" db="EMBL/GenBank/DDBJ databases">
        <authorList>
            <person name="Tafer H."/>
            <person name="Lopandic K."/>
        </authorList>
    </citation>
    <scope>NUCLEOTIDE SEQUENCE [LARGE SCALE GENOMIC DNA]</scope>
    <source>
        <strain evidence="3">CBS 366.77</strain>
    </source>
</reference>
<dbReference type="PANTHER" id="PTHR22642">
    <property type="entry name" value="IMIDAZOLONEPROPIONASE"/>
    <property type="match status" value="1"/>
</dbReference>
<dbReference type="CDD" id="cd01300">
    <property type="entry name" value="YtcJ_like"/>
    <property type="match status" value="1"/>
</dbReference>
<dbReference type="Gene3D" id="2.30.40.10">
    <property type="entry name" value="Urease, subunit C, domain 1"/>
    <property type="match status" value="1"/>
</dbReference>
<dbReference type="InterPro" id="IPR013108">
    <property type="entry name" value="Amidohydro_3"/>
</dbReference>
<keyword evidence="3" id="KW-1185">Reference proteome</keyword>
<organism evidence="2 3">
    <name type="scientific">Aspergillus sclerotialis</name>
    <dbReference type="NCBI Taxonomy" id="2070753"/>
    <lineage>
        <taxon>Eukaryota</taxon>
        <taxon>Fungi</taxon>
        <taxon>Dikarya</taxon>
        <taxon>Ascomycota</taxon>
        <taxon>Pezizomycotina</taxon>
        <taxon>Eurotiomycetes</taxon>
        <taxon>Eurotiomycetidae</taxon>
        <taxon>Eurotiales</taxon>
        <taxon>Aspergillaceae</taxon>
        <taxon>Aspergillus</taxon>
        <taxon>Aspergillus subgen. Polypaecilum</taxon>
    </lineage>
</organism>